<dbReference type="EMBL" id="JAWDGP010005413">
    <property type="protein sequence ID" value="KAK3757067.1"/>
    <property type="molecule type" value="Genomic_DNA"/>
</dbReference>
<dbReference type="AlphaFoldDB" id="A0AAE1D4L4"/>
<keyword evidence="2" id="KW-1185">Reference proteome</keyword>
<comment type="caution">
    <text evidence="1">The sequence shown here is derived from an EMBL/GenBank/DDBJ whole genome shotgun (WGS) entry which is preliminary data.</text>
</comment>
<proteinExistence type="predicted"/>
<name>A0AAE1D4L4_9GAST</name>
<gene>
    <name evidence="1" type="ORF">RRG08_021254</name>
</gene>
<organism evidence="1 2">
    <name type="scientific">Elysia crispata</name>
    <name type="common">lettuce slug</name>
    <dbReference type="NCBI Taxonomy" id="231223"/>
    <lineage>
        <taxon>Eukaryota</taxon>
        <taxon>Metazoa</taxon>
        <taxon>Spiralia</taxon>
        <taxon>Lophotrochozoa</taxon>
        <taxon>Mollusca</taxon>
        <taxon>Gastropoda</taxon>
        <taxon>Heterobranchia</taxon>
        <taxon>Euthyneura</taxon>
        <taxon>Panpulmonata</taxon>
        <taxon>Sacoglossa</taxon>
        <taxon>Placobranchoidea</taxon>
        <taxon>Plakobranchidae</taxon>
        <taxon>Elysia</taxon>
    </lineage>
</organism>
<dbReference type="Proteomes" id="UP001283361">
    <property type="component" value="Unassembled WGS sequence"/>
</dbReference>
<reference evidence="1" key="1">
    <citation type="journal article" date="2023" name="G3 (Bethesda)">
        <title>A reference genome for the long-term kleptoplast-retaining sea slug Elysia crispata morphotype clarki.</title>
        <authorList>
            <person name="Eastman K.E."/>
            <person name="Pendleton A.L."/>
            <person name="Shaikh M.A."/>
            <person name="Suttiyut T."/>
            <person name="Ogas R."/>
            <person name="Tomko P."/>
            <person name="Gavelis G."/>
            <person name="Widhalm J.R."/>
            <person name="Wisecaver J.H."/>
        </authorList>
    </citation>
    <scope>NUCLEOTIDE SEQUENCE</scope>
    <source>
        <strain evidence="1">ECLA1</strain>
    </source>
</reference>
<evidence type="ECO:0000313" key="1">
    <source>
        <dbReference type="EMBL" id="KAK3757067.1"/>
    </source>
</evidence>
<protein>
    <submittedName>
        <fullName evidence="1">Uncharacterized protein</fullName>
    </submittedName>
</protein>
<accession>A0AAE1D4L4</accession>
<sequence length="95" mass="11202">MAMKQEKHKMTGMYPALNLTLVEYRGLDVDRTWRQRVEARLLNLSERKFFKISMQHLFHFSSNPQQLPSCSMVSFTTELSRSWCCGGNQWCMQHG</sequence>
<evidence type="ECO:0000313" key="2">
    <source>
        <dbReference type="Proteomes" id="UP001283361"/>
    </source>
</evidence>